<dbReference type="RefSeq" id="WP_087507489.1">
    <property type="nucleotide sequence ID" value="NZ_BMDX01000028.1"/>
</dbReference>
<dbReference type="EMBL" id="BMDX01000028">
    <property type="protein sequence ID" value="GGA89567.1"/>
    <property type="molecule type" value="Genomic_DNA"/>
</dbReference>
<protein>
    <submittedName>
        <fullName evidence="1">Pullulanase</fullName>
    </submittedName>
</protein>
<organism evidence="1 2">
    <name type="scientific">Neiella marina</name>
    <dbReference type="NCBI Taxonomy" id="508461"/>
    <lineage>
        <taxon>Bacteria</taxon>
        <taxon>Pseudomonadati</taxon>
        <taxon>Pseudomonadota</taxon>
        <taxon>Gammaproteobacteria</taxon>
        <taxon>Alteromonadales</taxon>
        <taxon>Echinimonadaceae</taxon>
        <taxon>Neiella</taxon>
    </lineage>
</organism>
<reference evidence="2" key="1">
    <citation type="journal article" date="2019" name="Int. J. Syst. Evol. Microbiol.">
        <title>The Global Catalogue of Microorganisms (GCM) 10K type strain sequencing project: providing services to taxonomists for standard genome sequencing and annotation.</title>
        <authorList>
            <consortium name="The Broad Institute Genomics Platform"/>
            <consortium name="The Broad Institute Genome Sequencing Center for Infectious Disease"/>
            <person name="Wu L."/>
            <person name="Ma J."/>
        </authorList>
    </citation>
    <scope>NUCLEOTIDE SEQUENCE [LARGE SCALE GENOMIC DNA]</scope>
    <source>
        <strain evidence="2">CGMCC 1.10130</strain>
    </source>
</reference>
<proteinExistence type="predicted"/>
<comment type="caution">
    <text evidence="1">The sequence shown here is derived from an EMBL/GenBank/DDBJ whole genome shotgun (WGS) entry which is preliminary data.</text>
</comment>
<keyword evidence="2" id="KW-1185">Reference proteome</keyword>
<accession>A0A8J2UAG4</accession>
<dbReference type="PROSITE" id="PS51257">
    <property type="entry name" value="PROKAR_LIPOPROTEIN"/>
    <property type="match status" value="1"/>
</dbReference>
<dbReference type="Proteomes" id="UP000619743">
    <property type="component" value="Unassembled WGS sequence"/>
</dbReference>
<sequence>MHARTKPAAIINTRLLFTIGVLALVGCQSTAPKVEVIDEPPPKPAMENLLYLRAVFTWWDAEEQYKVKKVGANVYQAQARLVADGEYYDFKFADAGWSPDFNCGYLTKADEIIESDGPSVKANCNSNGAYFRFNPKQTGTYGFYFDQSNEVPSVYIKRLAN</sequence>
<dbReference type="OrthoDB" id="6196650at2"/>
<evidence type="ECO:0000313" key="1">
    <source>
        <dbReference type="EMBL" id="GGA89567.1"/>
    </source>
</evidence>
<name>A0A8J2UAG4_9GAMM</name>
<gene>
    <name evidence="1" type="ORF">GCM10011369_34690</name>
</gene>
<dbReference type="AlphaFoldDB" id="A0A8J2UAG4"/>
<evidence type="ECO:0000313" key="2">
    <source>
        <dbReference type="Proteomes" id="UP000619743"/>
    </source>
</evidence>